<dbReference type="SUPFAM" id="SSF53098">
    <property type="entry name" value="Ribonuclease H-like"/>
    <property type="match status" value="1"/>
</dbReference>
<dbReference type="Gene3D" id="3.30.420.10">
    <property type="entry name" value="Ribonuclease H-like superfamily/Ribonuclease H"/>
    <property type="match status" value="1"/>
</dbReference>
<proteinExistence type="predicted"/>
<dbReference type="GO" id="GO:0003723">
    <property type="term" value="F:RNA binding"/>
    <property type="evidence" value="ECO:0007669"/>
    <property type="project" value="UniProtKB-KW"/>
</dbReference>
<comment type="subcellular location">
    <subcellularLocation>
        <location evidence="1">Mitochondrion</location>
    </subcellularLocation>
</comment>
<dbReference type="GO" id="GO:0005634">
    <property type="term" value="C:nucleus"/>
    <property type="evidence" value="ECO:0007669"/>
    <property type="project" value="UniProtKB-ARBA"/>
</dbReference>
<name>A0A096PFK5_9HYPO</name>
<dbReference type="InterPro" id="IPR057670">
    <property type="entry name" value="SH3_retrovirus"/>
</dbReference>
<feature type="region of interest" description="Disordered" evidence="5">
    <location>
        <begin position="746"/>
        <end position="782"/>
    </location>
</feature>
<evidence type="ECO:0000313" key="7">
    <source>
        <dbReference type="EMBL" id="CEG03594.1"/>
    </source>
</evidence>
<dbReference type="InterPro" id="IPR036397">
    <property type="entry name" value="RNaseH_sf"/>
</dbReference>
<dbReference type="EMBL" id="CBMG010001459">
    <property type="protein sequence ID" value="CEG03594.1"/>
    <property type="molecule type" value="Genomic_DNA"/>
</dbReference>
<comment type="caution">
    <text evidence="7">The sequence shown here is derived from an EMBL/GenBank/DDBJ whole genome shotgun (WGS) entry which is preliminary data.</text>
</comment>
<dbReference type="Pfam" id="PF22936">
    <property type="entry name" value="Pol_BBD"/>
    <property type="match status" value="1"/>
</dbReference>
<organism evidence="7">
    <name type="scientific">Fusarium acuminatum CS5907</name>
    <dbReference type="NCBI Taxonomy" id="1318461"/>
    <lineage>
        <taxon>Eukaryota</taxon>
        <taxon>Fungi</taxon>
        <taxon>Dikarya</taxon>
        <taxon>Ascomycota</taxon>
        <taxon>Pezizomycotina</taxon>
        <taxon>Sordariomycetes</taxon>
        <taxon>Hypocreomycetidae</taxon>
        <taxon>Hypocreales</taxon>
        <taxon>Nectriaceae</taxon>
        <taxon>Fusarium</taxon>
        <taxon>Fusarium tricinctum species complex</taxon>
    </lineage>
</organism>
<protein>
    <submittedName>
        <fullName evidence="7">WGS project CBMG000000000 data, contig CS5907-c001463</fullName>
    </submittedName>
</protein>
<dbReference type="InterPro" id="IPR013103">
    <property type="entry name" value="RVT_2"/>
</dbReference>
<sequence>MSDGKDSNLSGNLSGVAKLESSEGWINWNEEIRDLLALSGYDDLLERKRDPPVQGNLSDVDFEEKLDAWHQRQARACGAVRYRLGFRPRQEVQGLNNLANILKTLEQHFKPKGSSVFHDLQQKFDRLTLGNCENVSDFSRQLRKSRDQVLQLDETSQIGQPQLIDKFLNGLGPKYQVFLTAFLQSHSLLPERNLEGIVTKAATTIEEATRAAEQEEHSQRMQQQDQDQETIKHAAMVAAYKEQNFTSCSYCKKLGHTSDACWLLHPELKKRLNDKRFRRKQRQDHPRTNNRTRNADEDEVTNALAIHAEPVIQLMAYQGQRLSDLLEKVHVLDSGASMHTFCKRENFSTLHPWSGGQTVGIGETQITPQGLGNYILRLKGLDGPRHLALDNSVYSPEGRVNLVSISALTRKGAKISFGDNQARVAYDNRVILTATVRSGIYVVDQPDEAINAALASLVISDPELQIWHERLGHLSESGIKALRGMAHGIHPILRGQNCEPCIAGKQKERPHRKSIRKGTYPLECVHADIAGPFPDTAYDGSRYWVVFVDDFTRMGWAYAVKEKSEFTRRFKHLLDTYERPERRCHYLHVDQGGENRSGQLCTLCGNKGITIYYTATDQHEQNGIAEAFNRVLQEKVTPTLERSNLPRKLWPYILYATVYIRNRSPSKALNKTPYEAWFGDKPDLSHLRVIGANGWAILPSAKRQKLRAKTIQCRLLGYQGSSNYIVVDNNSRVFIANNVIFDESSFHEATGTPTGSKRTRSEGPTLYPEPEPSPKKAAPPRHDAIPQVEEIISEDETGTIHVRTSVPHHDSTGATDWDEELRISQRSTKAKLPSRYLLLGTNTLTNLVCAHVNLAASLEDEAEPRTIKEAQDSLQWENWLKGMTAEMDSIKGNGVYTLAKLPPDRKALRGKWVFKLKRGANGEILRFKARYVVRGFEQQEGVDYNETFASVVKPMTYKAIFAIAAALDLELEQMDVKTAFLYGNIDEEIYVGQPEGFDDGTGRVWKLRKALYGLKQSPRIWYQTLSLFLQEQGFQPLASDMGVFVNGQTYIAVYVDDLLIAGPSKGDIEMIKQSLNQRFSMTDLGPCHFYLGMSITRNRRQRRLSLSQKGYIEKVLKEFGLWDSKPTATPVATAKLEPALDDEDTHSDRKHWYAKAIGCLMYAMLGTRPDIAFGVSLCSRYLANPTKAQEAAVKRIMRYLRGTCDFKLEFRGNIRPLTGYTDSDWAGDTETRRSTAGYIFNVGSGAISWAAKRQQSVALSTCEAEYMGQTQATKEAIWLRTLLKELLGGLNATDQIAATIIYGDNQGAIAMTKNPQYHSRTKHIAIQEHFVREKTASGEVEMNYIPTDKQVADGLTKALPKDRFQLFRKALGVVGPDE</sequence>
<dbReference type="GO" id="GO:0005739">
    <property type="term" value="C:mitochondrion"/>
    <property type="evidence" value="ECO:0007669"/>
    <property type="project" value="UniProtKB-SubCell"/>
</dbReference>
<dbReference type="PANTHER" id="PTHR11439:SF467">
    <property type="entry name" value="INTEGRASE CATALYTIC DOMAIN-CONTAINING PROTEIN"/>
    <property type="match status" value="1"/>
</dbReference>
<dbReference type="GO" id="GO:0004190">
    <property type="term" value="F:aspartic-type endopeptidase activity"/>
    <property type="evidence" value="ECO:0007669"/>
    <property type="project" value="UniProtKB-KW"/>
</dbReference>
<dbReference type="InterPro" id="IPR043502">
    <property type="entry name" value="DNA/RNA_pol_sf"/>
</dbReference>
<evidence type="ECO:0000256" key="3">
    <source>
        <dbReference type="ARBA" id="ARBA00022884"/>
    </source>
</evidence>
<dbReference type="Pfam" id="PF25597">
    <property type="entry name" value="SH3_retrovirus"/>
    <property type="match status" value="1"/>
</dbReference>
<keyword evidence="4" id="KW-0496">Mitochondrion</keyword>
<evidence type="ECO:0000259" key="6">
    <source>
        <dbReference type="PROSITE" id="PS50994"/>
    </source>
</evidence>
<dbReference type="SUPFAM" id="SSF56672">
    <property type="entry name" value="DNA/RNA polymerases"/>
    <property type="match status" value="1"/>
</dbReference>
<feature type="domain" description="Integrase catalytic" evidence="6">
    <location>
        <begin position="517"/>
        <end position="681"/>
    </location>
</feature>
<dbReference type="Pfam" id="PF07727">
    <property type="entry name" value="RVT_2"/>
    <property type="match status" value="1"/>
</dbReference>
<dbReference type="GO" id="GO:0015074">
    <property type="term" value="P:DNA integration"/>
    <property type="evidence" value="ECO:0007669"/>
    <property type="project" value="InterPro"/>
</dbReference>
<evidence type="ECO:0000256" key="4">
    <source>
        <dbReference type="ARBA" id="ARBA00023128"/>
    </source>
</evidence>
<evidence type="ECO:0000256" key="5">
    <source>
        <dbReference type="SAM" id="MobiDB-lite"/>
    </source>
</evidence>
<dbReference type="PANTHER" id="PTHR11439">
    <property type="entry name" value="GAG-POL-RELATED RETROTRANSPOSON"/>
    <property type="match status" value="1"/>
</dbReference>
<keyword evidence="2" id="KW-0645">Protease</keyword>
<dbReference type="PROSITE" id="PS50994">
    <property type="entry name" value="INTEGRASE"/>
    <property type="match status" value="1"/>
</dbReference>
<keyword evidence="2" id="KW-0064">Aspartyl protease</keyword>
<reference evidence="7" key="1">
    <citation type="submission" date="2013-05" db="EMBL/GenBank/DDBJ databases">
        <title>Draft genome sequences of six wheat associated Fusarium spp. isolates.</title>
        <authorList>
            <person name="Moolhuijzen P.M."/>
            <person name="Manners J.M."/>
            <person name="Wilcox S."/>
            <person name="Bellgard M.I."/>
            <person name="Gardiner D.M."/>
        </authorList>
    </citation>
    <scope>NUCLEOTIDE SEQUENCE</scope>
    <source>
        <strain evidence="7">CS5907</strain>
        <strain evidence="7">CS5907</strain>
    </source>
</reference>
<dbReference type="InterPro" id="IPR012337">
    <property type="entry name" value="RNaseH-like_sf"/>
</dbReference>
<dbReference type="InterPro" id="IPR025724">
    <property type="entry name" value="GAG-pre-integrase_dom"/>
</dbReference>
<evidence type="ECO:0000256" key="2">
    <source>
        <dbReference type="ARBA" id="ARBA00022750"/>
    </source>
</evidence>
<dbReference type="InterPro" id="IPR001584">
    <property type="entry name" value="Integrase_cat-core"/>
</dbReference>
<gene>
    <name evidence="7" type="ORF">BN851_0075430</name>
</gene>
<dbReference type="Pfam" id="PF13976">
    <property type="entry name" value="gag_pre-integrs"/>
    <property type="match status" value="1"/>
</dbReference>
<keyword evidence="2" id="KW-0378">Hydrolase</keyword>
<dbReference type="InterPro" id="IPR054722">
    <property type="entry name" value="PolX-like_BBD"/>
</dbReference>
<feature type="region of interest" description="Disordered" evidence="5">
    <location>
        <begin position="274"/>
        <end position="296"/>
    </location>
</feature>
<accession>A0A096PFK5</accession>
<keyword evidence="3" id="KW-0694">RNA-binding</keyword>
<evidence type="ECO:0000256" key="1">
    <source>
        <dbReference type="ARBA" id="ARBA00004173"/>
    </source>
</evidence>
<dbReference type="CDD" id="cd09272">
    <property type="entry name" value="RNase_HI_RT_Ty1"/>
    <property type="match status" value="1"/>
</dbReference>